<accession>X6NBD3</accession>
<evidence type="ECO:0000256" key="1">
    <source>
        <dbReference type="ARBA" id="ARBA00010394"/>
    </source>
</evidence>
<feature type="non-terminal residue" evidence="4">
    <location>
        <position position="1"/>
    </location>
</feature>
<evidence type="ECO:0000256" key="2">
    <source>
        <dbReference type="ARBA" id="ARBA00022448"/>
    </source>
</evidence>
<evidence type="ECO:0000313" key="4">
    <source>
        <dbReference type="EMBL" id="ETO23079.1"/>
    </source>
</evidence>
<sequence>TGLLEFILKNVNAFPKKVQKSAVWTLSNFCRGKPFPDWDRVSKVLPVLKQILDETKDYDMIADILWAVSFLSEDRGDTEDGTKIQIDGIIQCGVLNNIIAIIKQTQKIKDELQPKLGQSKLSKSEYLVGPCVHIIGNIVSGTDEHTAEVLKAGFYEIIETCLDQSARNTRKEACWALSNVLVGGNNQLEPFLNNQKLIKFRFVLLMNHVVFIP</sequence>
<dbReference type="Proteomes" id="UP000023152">
    <property type="component" value="Unassembled WGS sequence"/>
</dbReference>
<keyword evidence="5" id="KW-1185">Reference proteome</keyword>
<comment type="similarity">
    <text evidence="1">Belongs to the importin alpha family.</text>
</comment>
<dbReference type="GO" id="GO:0015031">
    <property type="term" value="P:protein transport"/>
    <property type="evidence" value="ECO:0007669"/>
    <property type="project" value="UniProtKB-KW"/>
</dbReference>
<proteinExistence type="inferred from homology"/>
<gene>
    <name evidence="4" type="ORF">RFI_14103</name>
</gene>
<dbReference type="EMBL" id="ASPP01010235">
    <property type="protein sequence ID" value="ETO23079.1"/>
    <property type="molecule type" value="Genomic_DNA"/>
</dbReference>
<evidence type="ECO:0000256" key="3">
    <source>
        <dbReference type="ARBA" id="ARBA00022927"/>
    </source>
</evidence>
<name>X6NBD3_RETFI</name>
<organism evidence="4 5">
    <name type="scientific">Reticulomyxa filosa</name>
    <dbReference type="NCBI Taxonomy" id="46433"/>
    <lineage>
        <taxon>Eukaryota</taxon>
        <taxon>Sar</taxon>
        <taxon>Rhizaria</taxon>
        <taxon>Retaria</taxon>
        <taxon>Foraminifera</taxon>
        <taxon>Monothalamids</taxon>
        <taxon>Reticulomyxidae</taxon>
        <taxon>Reticulomyxa</taxon>
    </lineage>
</organism>
<keyword evidence="3" id="KW-0653">Protein transport</keyword>
<dbReference type="Gene3D" id="1.25.10.10">
    <property type="entry name" value="Leucine-rich Repeat Variant"/>
    <property type="match status" value="1"/>
</dbReference>
<protein>
    <submittedName>
        <fullName evidence="4">Uncharacterized protein</fullName>
    </submittedName>
</protein>
<dbReference type="SUPFAM" id="SSF48371">
    <property type="entry name" value="ARM repeat"/>
    <property type="match status" value="1"/>
</dbReference>
<dbReference type="PANTHER" id="PTHR23316">
    <property type="entry name" value="IMPORTIN ALPHA"/>
    <property type="match status" value="1"/>
</dbReference>
<keyword evidence="2" id="KW-0813">Transport</keyword>
<dbReference type="AlphaFoldDB" id="X6NBD3"/>
<comment type="caution">
    <text evidence="4">The sequence shown here is derived from an EMBL/GenBank/DDBJ whole genome shotgun (WGS) entry which is preliminary data.</text>
</comment>
<evidence type="ECO:0000313" key="5">
    <source>
        <dbReference type="Proteomes" id="UP000023152"/>
    </source>
</evidence>
<reference evidence="4 5" key="1">
    <citation type="journal article" date="2013" name="Curr. Biol.">
        <title>The Genome of the Foraminiferan Reticulomyxa filosa.</title>
        <authorList>
            <person name="Glockner G."/>
            <person name="Hulsmann N."/>
            <person name="Schleicher M."/>
            <person name="Noegel A.A."/>
            <person name="Eichinger L."/>
            <person name="Gallinger C."/>
            <person name="Pawlowski J."/>
            <person name="Sierra R."/>
            <person name="Euteneuer U."/>
            <person name="Pillet L."/>
            <person name="Moustafa A."/>
            <person name="Platzer M."/>
            <person name="Groth M."/>
            <person name="Szafranski K."/>
            <person name="Schliwa M."/>
        </authorList>
    </citation>
    <scope>NUCLEOTIDE SEQUENCE [LARGE SCALE GENOMIC DNA]</scope>
</reference>
<dbReference type="InterPro" id="IPR011989">
    <property type="entry name" value="ARM-like"/>
</dbReference>
<dbReference type="InterPro" id="IPR016024">
    <property type="entry name" value="ARM-type_fold"/>
</dbReference>
<dbReference type="OrthoDB" id="29145at2759"/>